<dbReference type="Proteomes" id="UP000315215">
    <property type="component" value="Chromosome"/>
</dbReference>
<evidence type="ECO:0000256" key="7">
    <source>
        <dbReference type="ARBA" id="ARBA00023310"/>
    </source>
</evidence>
<evidence type="ECO:0000256" key="1">
    <source>
        <dbReference type="ARBA" id="ARBA00004370"/>
    </source>
</evidence>
<dbReference type="AlphaFoldDB" id="A0A516KJV7"/>
<dbReference type="KEGG" id="aqt:FN924_16665"/>
<dbReference type="PANTHER" id="PTHR11910">
    <property type="entry name" value="ATP SYNTHASE DELTA CHAIN"/>
    <property type="match status" value="1"/>
</dbReference>
<keyword evidence="8" id="KW-1003">Cell membrane</keyword>
<dbReference type="Pfam" id="PF00213">
    <property type="entry name" value="OSCP"/>
    <property type="match status" value="1"/>
</dbReference>
<accession>A0A516KJV7</accession>
<keyword evidence="3 8" id="KW-0375">Hydrogen ion transport</keyword>
<protein>
    <recommendedName>
        <fullName evidence="8">ATP synthase subunit delta</fullName>
    </recommendedName>
    <alternativeName>
        <fullName evidence="8">ATP synthase F(1) sector subunit delta</fullName>
    </alternativeName>
    <alternativeName>
        <fullName evidence="8">F-type ATPase subunit delta</fullName>
        <shortName evidence="8">F-ATPase subunit delta</shortName>
    </alternativeName>
</protein>
<organism evidence="10 11">
    <name type="scientific">Radiobacillus deserti</name>
    <dbReference type="NCBI Taxonomy" id="2594883"/>
    <lineage>
        <taxon>Bacteria</taxon>
        <taxon>Bacillati</taxon>
        <taxon>Bacillota</taxon>
        <taxon>Bacilli</taxon>
        <taxon>Bacillales</taxon>
        <taxon>Bacillaceae</taxon>
        <taxon>Radiobacillus</taxon>
    </lineage>
</organism>
<dbReference type="InterPro" id="IPR026015">
    <property type="entry name" value="ATP_synth_OSCP/delta_N_sf"/>
</dbReference>
<dbReference type="RefSeq" id="WP_143896429.1">
    <property type="nucleotide sequence ID" value="NZ_CP041666.1"/>
</dbReference>
<comment type="subcellular location">
    <subcellularLocation>
        <location evidence="8">Cell membrane</location>
        <topology evidence="8">Peripheral membrane protein</topology>
    </subcellularLocation>
    <subcellularLocation>
        <location evidence="1">Membrane</location>
    </subcellularLocation>
</comment>
<dbReference type="SUPFAM" id="SSF47928">
    <property type="entry name" value="N-terminal domain of the delta subunit of the F1F0-ATP synthase"/>
    <property type="match status" value="1"/>
</dbReference>
<dbReference type="HAMAP" id="MF_01416">
    <property type="entry name" value="ATP_synth_delta_bact"/>
    <property type="match status" value="1"/>
</dbReference>
<sequence>MSEAVVSKRYADALFQLAQEKSRLIELEEEMRALDEIVKQSPELLTFLTNPKVNGSDKKNLLKESLKDFSNEVLHTLFILVDRHREESIPDVITHVIALANEMKGIAEAKVYSVRELSIDEQEEISKVFAKKLNINVLKIENIVDPSIIGGIKIRIGNTIYDGSISGKLTRLERSIVSAN</sequence>
<evidence type="ECO:0000256" key="2">
    <source>
        <dbReference type="ARBA" id="ARBA00022448"/>
    </source>
</evidence>
<comment type="function">
    <text evidence="8">This protein is part of the stalk that links CF(0) to CF(1). It either transmits conformational changes from CF(0) to CF(1) or is implicated in proton conduction.</text>
</comment>
<dbReference type="EMBL" id="CP041666">
    <property type="protein sequence ID" value="QDP41661.1"/>
    <property type="molecule type" value="Genomic_DNA"/>
</dbReference>
<keyword evidence="4 8" id="KW-0406">Ion transport</keyword>
<keyword evidence="9" id="KW-0175">Coiled coil</keyword>
<keyword evidence="2 8" id="KW-0813">Transport</keyword>
<dbReference type="GO" id="GO:0005886">
    <property type="term" value="C:plasma membrane"/>
    <property type="evidence" value="ECO:0007669"/>
    <property type="project" value="UniProtKB-SubCell"/>
</dbReference>
<dbReference type="NCBIfam" id="NF004403">
    <property type="entry name" value="PRK05758.2-4"/>
    <property type="match status" value="1"/>
</dbReference>
<dbReference type="GO" id="GO:0046933">
    <property type="term" value="F:proton-transporting ATP synthase activity, rotational mechanism"/>
    <property type="evidence" value="ECO:0007669"/>
    <property type="project" value="UniProtKB-UniRule"/>
</dbReference>
<evidence type="ECO:0000256" key="5">
    <source>
        <dbReference type="ARBA" id="ARBA00023136"/>
    </source>
</evidence>
<evidence type="ECO:0000256" key="4">
    <source>
        <dbReference type="ARBA" id="ARBA00023065"/>
    </source>
</evidence>
<keyword evidence="5 8" id="KW-0472">Membrane</keyword>
<dbReference type="GO" id="GO:0045259">
    <property type="term" value="C:proton-transporting ATP synthase complex"/>
    <property type="evidence" value="ECO:0007669"/>
    <property type="project" value="UniProtKB-KW"/>
</dbReference>
<dbReference type="OrthoDB" id="9802471at2"/>
<name>A0A516KJV7_9BACI</name>
<evidence type="ECO:0000313" key="10">
    <source>
        <dbReference type="EMBL" id="QDP41661.1"/>
    </source>
</evidence>
<keyword evidence="11" id="KW-1185">Reference proteome</keyword>
<evidence type="ECO:0000256" key="9">
    <source>
        <dbReference type="SAM" id="Coils"/>
    </source>
</evidence>
<comment type="function">
    <text evidence="8">F(1)F(0) ATP synthase produces ATP from ADP in the presence of a proton or sodium gradient. F-type ATPases consist of two structural domains, F(1) containing the extramembraneous catalytic core and F(0) containing the membrane proton channel, linked together by a central stalk and a peripheral stalk. During catalysis, ATP synthesis in the catalytic domain of F(1) is coupled via a rotary mechanism of the central stalk subunits to proton translocation.</text>
</comment>
<dbReference type="PROSITE" id="PS00389">
    <property type="entry name" value="ATPASE_DELTA"/>
    <property type="match status" value="1"/>
</dbReference>
<evidence type="ECO:0000256" key="3">
    <source>
        <dbReference type="ARBA" id="ARBA00022781"/>
    </source>
</evidence>
<dbReference type="PRINTS" id="PR00125">
    <property type="entry name" value="ATPASEDELTA"/>
</dbReference>
<keyword evidence="6 8" id="KW-0139">CF(1)</keyword>
<gene>
    <name evidence="8" type="primary">atpH</name>
    <name evidence="10" type="ORF">FN924_16665</name>
</gene>
<dbReference type="InterPro" id="IPR000711">
    <property type="entry name" value="ATPase_OSCP/dsu"/>
</dbReference>
<evidence type="ECO:0000256" key="6">
    <source>
        <dbReference type="ARBA" id="ARBA00023196"/>
    </source>
</evidence>
<feature type="coiled-coil region" evidence="9">
    <location>
        <begin position="10"/>
        <end position="37"/>
    </location>
</feature>
<comment type="similarity">
    <text evidence="8">Belongs to the ATPase delta chain family.</text>
</comment>
<proteinExistence type="inferred from homology"/>
<evidence type="ECO:0000256" key="8">
    <source>
        <dbReference type="HAMAP-Rule" id="MF_01416"/>
    </source>
</evidence>
<keyword evidence="7 8" id="KW-0066">ATP synthesis</keyword>
<reference evidence="10 11" key="1">
    <citation type="submission" date="2019-07" db="EMBL/GenBank/DDBJ databases">
        <authorList>
            <person name="Li J."/>
        </authorList>
    </citation>
    <scope>NUCLEOTIDE SEQUENCE [LARGE SCALE GENOMIC DNA]</scope>
    <source>
        <strain evidence="10 11">TKL69</strain>
    </source>
</reference>
<evidence type="ECO:0000313" key="11">
    <source>
        <dbReference type="Proteomes" id="UP000315215"/>
    </source>
</evidence>
<dbReference type="InterPro" id="IPR020781">
    <property type="entry name" value="ATPase_OSCP/d_CS"/>
</dbReference>
<dbReference type="Gene3D" id="1.10.520.20">
    <property type="entry name" value="N-terminal domain of the delta subunit of the F1F0-ATP synthase"/>
    <property type="match status" value="1"/>
</dbReference>
<dbReference type="NCBIfam" id="TIGR01145">
    <property type="entry name" value="ATP_synt_delta"/>
    <property type="match status" value="1"/>
</dbReference>